<evidence type="ECO:0000256" key="6">
    <source>
        <dbReference type="ARBA" id="ARBA00022692"/>
    </source>
</evidence>
<feature type="transmembrane region" description="Helical" evidence="14">
    <location>
        <begin position="222"/>
        <end position="242"/>
    </location>
</feature>
<keyword evidence="5 13" id="KW-0813">Transport</keyword>
<feature type="repeat" description="Solcar" evidence="12">
    <location>
        <begin position="156"/>
        <end position="250"/>
    </location>
</feature>
<evidence type="ECO:0000256" key="13">
    <source>
        <dbReference type="RuleBase" id="RU000488"/>
    </source>
</evidence>
<comment type="similarity">
    <text evidence="3 13">Belongs to the mitochondrial carrier (TC 2.A.29) family.</text>
</comment>
<dbReference type="InterPro" id="IPR002067">
    <property type="entry name" value="MCP"/>
</dbReference>
<keyword evidence="11 12" id="KW-0472">Membrane</keyword>
<dbReference type="SUPFAM" id="SSF103506">
    <property type="entry name" value="Mitochondrial carrier"/>
    <property type="match status" value="1"/>
</dbReference>
<dbReference type="GeneID" id="54780536"/>
<protein>
    <recommendedName>
        <fullName evidence="4">Mitochondrial thiamine pyrophosphate carrier 1</fullName>
    </recommendedName>
</protein>
<evidence type="ECO:0000313" key="15">
    <source>
        <dbReference type="EMBL" id="KAA8904607.1"/>
    </source>
</evidence>
<evidence type="ECO:0000256" key="1">
    <source>
        <dbReference type="ARBA" id="ARBA00002238"/>
    </source>
</evidence>
<feature type="transmembrane region" description="Helical" evidence="14">
    <location>
        <begin position="162"/>
        <end position="182"/>
    </location>
</feature>
<dbReference type="InterPro" id="IPR044712">
    <property type="entry name" value="SLC25A32-like"/>
</dbReference>
<organism evidence="15 16">
    <name type="scientific">Diutina rugosa</name>
    <name type="common">Yeast</name>
    <name type="synonym">Candida rugosa</name>
    <dbReference type="NCBI Taxonomy" id="5481"/>
    <lineage>
        <taxon>Eukaryota</taxon>
        <taxon>Fungi</taxon>
        <taxon>Dikarya</taxon>
        <taxon>Ascomycota</taxon>
        <taxon>Saccharomycotina</taxon>
        <taxon>Pichiomycetes</taxon>
        <taxon>Debaryomycetaceae</taxon>
        <taxon>Diutina</taxon>
    </lineage>
</organism>
<gene>
    <name evidence="15" type="ORF">DIURU_001883</name>
</gene>
<feature type="repeat" description="Solcar" evidence="12">
    <location>
        <begin position="59"/>
        <end position="143"/>
    </location>
</feature>
<keyword evidence="6 12" id="KW-0812">Transmembrane</keyword>
<dbReference type="InterPro" id="IPR018108">
    <property type="entry name" value="MCP_transmembrane"/>
</dbReference>
<keyword evidence="7" id="KW-0677">Repeat</keyword>
<evidence type="ECO:0000256" key="11">
    <source>
        <dbReference type="ARBA" id="ARBA00023136"/>
    </source>
</evidence>
<sequence length="357" mass="39547">MSHPSSAHDDDSAPDFTDVVHGEELHVQKSERPTFEIDPSHKLEVLGKWSPPAVLSKCSPSQLVTLSGAASGFLSGVVVCPFDVVKTRAQATGDSTNQFFKIFKHIYHTEGIRGFYRGLVPITIGYLPTWTIYFTVYERAKLKYPKWLQNHLGITTPSVSHVLSAVTAGMASSIAVNPIWVVKTRLMLQTGKGSSVVGGKRTYYHGTLDAFIKMYKQEGIKVFYSGLVPSLFGLVHVGIHFPVYEKLKQMLLCNSNVHDSSYLPRLILASSVSKMLASTVTYPHEILRTRMQMQPSGKKVGMLDTIKQIARTDGLRGFYAGYTINLIRTVPASAVTLVSFEYFKTYLLEISGHLKPA</sequence>
<keyword evidence="16" id="KW-1185">Reference proteome</keyword>
<dbReference type="PANTHER" id="PTHR45683">
    <property type="entry name" value="MITOCHONDRIAL NICOTINAMIDE ADENINE DINUCLEOTIDE TRANSPORTER 1-RELATED-RELATED"/>
    <property type="match status" value="1"/>
</dbReference>
<feature type="transmembrane region" description="Helical" evidence="14">
    <location>
        <begin position="114"/>
        <end position="136"/>
    </location>
</feature>
<evidence type="ECO:0000256" key="2">
    <source>
        <dbReference type="ARBA" id="ARBA00004448"/>
    </source>
</evidence>
<keyword evidence="8" id="KW-0999">Mitochondrion inner membrane</keyword>
<evidence type="ECO:0000256" key="14">
    <source>
        <dbReference type="SAM" id="Phobius"/>
    </source>
</evidence>
<comment type="caution">
    <text evidence="15">The sequence shown here is derived from an EMBL/GenBank/DDBJ whole genome shotgun (WGS) entry which is preliminary data.</text>
</comment>
<dbReference type="AlphaFoldDB" id="A0A642USI4"/>
<evidence type="ECO:0000313" key="16">
    <source>
        <dbReference type="Proteomes" id="UP000449547"/>
    </source>
</evidence>
<feature type="repeat" description="Solcar" evidence="12">
    <location>
        <begin position="261"/>
        <end position="346"/>
    </location>
</feature>
<comment type="subcellular location">
    <subcellularLocation>
        <location evidence="2">Mitochondrion inner membrane</location>
        <topology evidence="2">Multi-pass membrane protein</topology>
    </subcellularLocation>
</comment>
<dbReference type="VEuPathDB" id="FungiDB:DIURU_001883"/>
<evidence type="ECO:0000256" key="3">
    <source>
        <dbReference type="ARBA" id="ARBA00006375"/>
    </source>
</evidence>
<reference evidence="15 16" key="1">
    <citation type="submission" date="2019-07" db="EMBL/GenBank/DDBJ databases">
        <title>Genome assembly of two rare yeast pathogens: Diutina rugosa and Trichomonascus ciferrii.</title>
        <authorList>
            <person name="Mixao V."/>
            <person name="Saus E."/>
            <person name="Hansen A."/>
            <person name="Lass-Flor C."/>
            <person name="Gabaldon T."/>
        </authorList>
    </citation>
    <scope>NUCLEOTIDE SEQUENCE [LARGE SCALE GENOMIC DNA]</scope>
    <source>
        <strain evidence="15 16">CBS 613</strain>
    </source>
</reference>
<dbReference type="Proteomes" id="UP000449547">
    <property type="component" value="Unassembled WGS sequence"/>
</dbReference>
<dbReference type="PROSITE" id="PS50920">
    <property type="entry name" value="SOLCAR"/>
    <property type="match status" value="3"/>
</dbReference>
<evidence type="ECO:0000256" key="9">
    <source>
        <dbReference type="ARBA" id="ARBA00022989"/>
    </source>
</evidence>
<dbReference type="RefSeq" id="XP_034013338.1">
    <property type="nucleotide sequence ID" value="XM_034154475.1"/>
</dbReference>
<dbReference type="GO" id="GO:0015215">
    <property type="term" value="F:nucleotide transmembrane transporter activity"/>
    <property type="evidence" value="ECO:0007669"/>
    <property type="project" value="UniProtKB-ARBA"/>
</dbReference>
<keyword evidence="10" id="KW-0496">Mitochondrion</keyword>
<evidence type="ECO:0000256" key="7">
    <source>
        <dbReference type="ARBA" id="ARBA00022737"/>
    </source>
</evidence>
<evidence type="ECO:0000256" key="8">
    <source>
        <dbReference type="ARBA" id="ARBA00022792"/>
    </source>
</evidence>
<dbReference type="GO" id="GO:0005743">
    <property type="term" value="C:mitochondrial inner membrane"/>
    <property type="evidence" value="ECO:0007669"/>
    <property type="project" value="UniProtKB-SubCell"/>
</dbReference>
<evidence type="ECO:0000256" key="4">
    <source>
        <dbReference type="ARBA" id="ARBA00021935"/>
    </source>
</evidence>
<evidence type="ECO:0000256" key="5">
    <source>
        <dbReference type="ARBA" id="ARBA00022448"/>
    </source>
</evidence>
<dbReference type="EMBL" id="SWFT01000056">
    <property type="protein sequence ID" value="KAA8904607.1"/>
    <property type="molecule type" value="Genomic_DNA"/>
</dbReference>
<dbReference type="OrthoDB" id="10266426at2759"/>
<evidence type="ECO:0000256" key="12">
    <source>
        <dbReference type="PROSITE-ProRule" id="PRU00282"/>
    </source>
</evidence>
<dbReference type="Pfam" id="PF00153">
    <property type="entry name" value="Mito_carr"/>
    <property type="match status" value="3"/>
</dbReference>
<proteinExistence type="inferred from homology"/>
<name>A0A642USI4_DIURU</name>
<dbReference type="PRINTS" id="PR00926">
    <property type="entry name" value="MITOCARRIER"/>
</dbReference>
<comment type="function">
    <text evidence="1">Mitochondrial transporter that mediates uptake of thiamine pyrophosphate (ThPP) into mitochondria.</text>
</comment>
<dbReference type="Gene3D" id="1.50.40.10">
    <property type="entry name" value="Mitochondrial carrier domain"/>
    <property type="match status" value="1"/>
</dbReference>
<dbReference type="InterPro" id="IPR023395">
    <property type="entry name" value="MCP_dom_sf"/>
</dbReference>
<evidence type="ECO:0000256" key="10">
    <source>
        <dbReference type="ARBA" id="ARBA00023128"/>
    </source>
</evidence>
<dbReference type="OMA" id="CLQYADH"/>
<dbReference type="FunFam" id="1.50.40.10:FF:000075">
    <property type="entry name" value="Nicotinamide adenine dinucleotide transporter 2, mitochondrial"/>
    <property type="match status" value="1"/>
</dbReference>
<keyword evidence="9 14" id="KW-1133">Transmembrane helix</keyword>
<accession>A0A642USI4</accession>